<keyword evidence="3" id="KW-1185">Reference proteome</keyword>
<evidence type="ECO:0000313" key="3">
    <source>
        <dbReference type="Proteomes" id="UP001172684"/>
    </source>
</evidence>
<accession>A0ABQ9NMJ1</accession>
<keyword evidence="1" id="KW-0175">Coiled coil</keyword>
<evidence type="ECO:0000256" key="1">
    <source>
        <dbReference type="SAM" id="Coils"/>
    </source>
</evidence>
<feature type="coiled-coil region" evidence="1">
    <location>
        <begin position="293"/>
        <end position="345"/>
    </location>
</feature>
<comment type="caution">
    <text evidence="2">The sequence shown here is derived from an EMBL/GenBank/DDBJ whole genome shotgun (WGS) entry which is preliminary data.</text>
</comment>
<dbReference type="Proteomes" id="UP001172684">
    <property type="component" value="Unassembled WGS sequence"/>
</dbReference>
<organism evidence="2 3">
    <name type="scientific">Coniosporium apollinis</name>
    <dbReference type="NCBI Taxonomy" id="61459"/>
    <lineage>
        <taxon>Eukaryota</taxon>
        <taxon>Fungi</taxon>
        <taxon>Dikarya</taxon>
        <taxon>Ascomycota</taxon>
        <taxon>Pezizomycotina</taxon>
        <taxon>Dothideomycetes</taxon>
        <taxon>Dothideomycetes incertae sedis</taxon>
        <taxon>Coniosporium</taxon>
    </lineage>
</organism>
<dbReference type="PANTHER" id="PTHR21974">
    <property type="entry name" value="RE15880P"/>
    <property type="match status" value="1"/>
</dbReference>
<proteinExistence type="predicted"/>
<name>A0ABQ9NMJ1_9PEZI</name>
<dbReference type="PANTHER" id="PTHR21974:SF2">
    <property type="entry name" value="RE15880P"/>
    <property type="match status" value="1"/>
</dbReference>
<evidence type="ECO:0000313" key="2">
    <source>
        <dbReference type="EMBL" id="KAJ9657813.1"/>
    </source>
</evidence>
<feature type="coiled-coil region" evidence="1">
    <location>
        <begin position="109"/>
        <end position="153"/>
    </location>
</feature>
<protein>
    <submittedName>
        <fullName evidence="2">Uncharacterized protein</fullName>
    </submittedName>
</protein>
<dbReference type="EMBL" id="JAPDRL010000095">
    <property type="protein sequence ID" value="KAJ9657813.1"/>
    <property type="molecule type" value="Genomic_DNA"/>
</dbReference>
<reference evidence="2" key="1">
    <citation type="submission" date="2022-10" db="EMBL/GenBank/DDBJ databases">
        <title>Culturing micro-colonial fungi from biological soil crusts in the Mojave desert and describing Neophaeococcomyces mojavensis, and introducing the new genera and species Taxawa tesnikishii.</title>
        <authorList>
            <person name="Kurbessoian T."/>
            <person name="Stajich J.E."/>
        </authorList>
    </citation>
    <scope>NUCLEOTIDE SEQUENCE</scope>
    <source>
        <strain evidence="2">TK_1</strain>
    </source>
</reference>
<gene>
    <name evidence="2" type="ORF">H2201_008026</name>
</gene>
<sequence length="362" mass="40932">MSDIRTRIASSVEQNNRLLKTLSETDYAPPALAQQSVYIGNLQKELFELDKRIKHLETITKAELKDHEKYRDSTMKRFAYRLGGKKGTAKFESKASKEEKEYFEAVQAEKAAKDQRDVLQARLDEAMRMRKEFETAAKKHDQAQKELDALYESIFSGPTPEFPEEDQKEWPVHNARQHYGEIQQRLNAEAQAVSCLADARGALRIALANTQAALHYSSMDVWGVGGGFGDMAERSALAKAQSAVQQVMMLIDQARRMDPQIQSIGPMNVAQGNILSDVLFDNVFSDMRFHQKIEDSNRELQRAEQNLAGQQNAANNRLEALKEEMATASRNLEAARIELQRVRMEAFEKVAAQNLPPPPAYS</sequence>